<dbReference type="RefSeq" id="XP_007772754.1">
    <property type="nucleotide sequence ID" value="XM_007774564.1"/>
</dbReference>
<dbReference type="KEGG" id="cput:CONPUDRAFT_168316"/>
<dbReference type="Gene3D" id="3.40.50.880">
    <property type="match status" value="1"/>
</dbReference>
<dbReference type="GO" id="GO:0005829">
    <property type="term" value="C:cytosol"/>
    <property type="evidence" value="ECO:0007669"/>
    <property type="project" value="TreeGrafter"/>
</dbReference>
<dbReference type="EMBL" id="JH711584">
    <property type="protein sequence ID" value="EIW77373.1"/>
    <property type="molecule type" value="Genomic_DNA"/>
</dbReference>
<reference evidence="3" key="1">
    <citation type="journal article" date="2012" name="Science">
        <title>The Paleozoic origin of enzymatic lignin decomposition reconstructed from 31 fungal genomes.</title>
        <authorList>
            <person name="Floudas D."/>
            <person name="Binder M."/>
            <person name="Riley R."/>
            <person name="Barry K."/>
            <person name="Blanchette R.A."/>
            <person name="Henrissat B."/>
            <person name="Martinez A.T."/>
            <person name="Otillar R."/>
            <person name="Spatafora J.W."/>
            <person name="Yadav J.S."/>
            <person name="Aerts A."/>
            <person name="Benoit I."/>
            <person name="Boyd A."/>
            <person name="Carlson A."/>
            <person name="Copeland A."/>
            <person name="Coutinho P.M."/>
            <person name="de Vries R.P."/>
            <person name="Ferreira P."/>
            <person name="Findley K."/>
            <person name="Foster B."/>
            <person name="Gaskell J."/>
            <person name="Glotzer D."/>
            <person name="Gorecki P."/>
            <person name="Heitman J."/>
            <person name="Hesse C."/>
            <person name="Hori C."/>
            <person name="Igarashi K."/>
            <person name="Jurgens J.A."/>
            <person name="Kallen N."/>
            <person name="Kersten P."/>
            <person name="Kohler A."/>
            <person name="Kuees U."/>
            <person name="Kumar T.K.A."/>
            <person name="Kuo A."/>
            <person name="LaButti K."/>
            <person name="Larrondo L.F."/>
            <person name="Lindquist E."/>
            <person name="Ling A."/>
            <person name="Lombard V."/>
            <person name="Lucas S."/>
            <person name="Lundell T."/>
            <person name="Martin R."/>
            <person name="McLaughlin D.J."/>
            <person name="Morgenstern I."/>
            <person name="Morin E."/>
            <person name="Murat C."/>
            <person name="Nagy L.G."/>
            <person name="Nolan M."/>
            <person name="Ohm R.A."/>
            <person name="Patyshakuliyeva A."/>
            <person name="Rokas A."/>
            <person name="Ruiz-Duenas F.J."/>
            <person name="Sabat G."/>
            <person name="Salamov A."/>
            <person name="Samejima M."/>
            <person name="Schmutz J."/>
            <person name="Slot J.C."/>
            <person name="St John F."/>
            <person name="Stenlid J."/>
            <person name="Sun H."/>
            <person name="Sun S."/>
            <person name="Syed K."/>
            <person name="Tsang A."/>
            <person name="Wiebenga A."/>
            <person name="Young D."/>
            <person name="Pisabarro A."/>
            <person name="Eastwood D.C."/>
            <person name="Martin F."/>
            <person name="Cullen D."/>
            <person name="Grigoriev I.V."/>
            <person name="Hibbett D.S."/>
        </authorList>
    </citation>
    <scope>NUCLEOTIDE SEQUENCE [LARGE SCALE GENOMIC DNA]</scope>
    <source>
        <strain evidence="3">RWD-64-598 SS2</strain>
    </source>
</reference>
<dbReference type="InterPro" id="IPR044992">
    <property type="entry name" value="ChyE-like"/>
</dbReference>
<name>A0A5M3ME12_CONPW</name>
<protein>
    <recommendedName>
        <fullName evidence="4">Class I glutamine amidotransferase-like protein</fullName>
    </recommendedName>
</protein>
<feature type="compositionally biased region" description="Low complexity" evidence="1">
    <location>
        <begin position="232"/>
        <end position="252"/>
    </location>
</feature>
<dbReference type="AlphaFoldDB" id="A0A5M3ME12"/>
<accession>A0A5M3ME12</accession>
<comment type="caution">
    <text evidence="2">The sequence shown here is derived from an EMBL/GenBank/DDBJ whole genome shotgun (WGS) entry which is preliminary data.</text>
</comment>
<dbReference type="OrthoDB" id="92161at2759"/>
<organism evidence="2 3">
    <name type="scientific">Coniophora puteana (strain RWD-64-598)</name>
    <name type="common">Brown rot fungus</name>
    <dbReference type="NCBI Taxonomy" id="741705"/>
    <lineage>
        <taxon>Eukaryota</taxon>
        <taxon>Fungi</taxon>
        <taxon>Dikarya</taxon>
        <taxon>Basidiomycota</taxon>
        <taxon>Agaricomycotina</taxon>
        <taxon>Agaricomycetes</taxon>
        <taxon>Agaricomycetidae</taxon>
        <taxon>Boletales</taxon>
        <taxon>Coniophorineae</taxon>
        <taxon>Coniophoraceae</taxon>
        <taxon>Coniophora</taxon>
    </lineage>
</organism>
<gene>
    <name evidence="2" type="ORF">CONPUDRAFT_168316</name>
</gene>
<feature type="compositionally biased region" description="Polar residues" evidence="1">
    <location>
        <begin position="267"/>
        <end position="276"/>
    </location>
</feature>
<evidence type="ECO:0000313" key="2">
    <source>
        <dbReference type="EMBL" id="EIW77373.1"/>
    </source>
</evidence>
<proteinExistence type="predicted"/>
<keyword evidence="3" id="KW-1185">Reference proteome</keyword>
<feature type="compositionally biased region" description="Basic and acidic residues" evidence="1">
    <location>
        <begin position="253"/>
        <end position="265"/>
    </location>
</feature>
<dbReference type="Proteomes" id="UP000053558">
    <property type="component" value="Unassembled WGS sequence"/>
</dbReference>
<dbReference type="GO" id="GO:0005634">
    <property type="term" value="C:nucleus"/>
    <property type="evidence" value="ECO:0007669"/>
    <property type="project" value="TreeGrafter"/>
</dbReference>
<dbReference type="PANTHER" id="PTHR42695">
    <property type="entry name" value="GLUTAMINE AMIDOTRANSFERASE YLR126C-RELATED"/>
    <property type="match status" value="1"/>
</dbReference>
<dbReference type="PANTHER" id="PTHR42695:SF5">
    <property type="entry name" value="GLUTAMINE AMIDOTRANSFERASE YLR126C-RELATED"/>
    <property type="match status" value="1"/>
</dbReference>
<feature type="region of interest" description="Disordered" evidence="1">
    <location>
        <begin position="232"/>
        <end position="276"/>
    </location>
</feature>
<evidence type="ECO:0000256" key="1">
    <source>
        <dbReference type="SAM" id="MobiDB-lite"/>
    </source>
</evidence>
<evidence type="ECO:0008006" key="4">
    <source>
        <dbReference type="Google" id="ProtNLM"/>
    </source>
</evidence>
<evidence type="ECO:0000313" key="3">
    <source>
        <dbReference type="Proteomes" id="UP000053558"/>
    </source>
</evidence>
<dbReference type="GeneID" id="19205970"/>
<sequence>MAANQRLPPPPPSSLRIALLSCGEPSTSSAFIAQHGDLCQRLETFLQRTAPVGLGAVPFVSQVYDVTQMVYPTSPGISGTDNVQVEGGIEVFDAIVVAGSTSRPYDDEEWILEVVEYLQRVMAECPDLKLIGIGIGHYIVGATFGTLPDPGSSLITSCENGSSSEKRTDWEPRKRIHQLISSAVFSVRLAARLRLLGERKRSQAPVLGVWGRSESAVNRGMISLRAADILSSSTSSSLPGGASTLTLSSSGDDLNKVNAAERGDSSPEASASPLNSGNANDIAISNAYAGIFTCQGHPELATETARALVDALEGNDVISAKAAEDHRLRESLNEDGERWEDGDGDEVGQVIWRVLLGKDVVVKGEGRERGTRSWGDTYCRRARAIVAFVTMMTGVVWYVQINRTGF</sequence>
<dbReference type="InterPro" id="IPR029062">
    <property type="entry name" value="Class_I_gatase-like"/>
</dbReference>